<dbReference type="PANTHER" id="PTHR47870">
    <property type="entry name" value="CYTOCHROME C-TYPE BIOGENESIS PROTEIN CCMH"/>
    <property type="match status" value="1"/>
</dbReference>
<gene>
    <name evidence="9" type="ORF">C2E25_07110</name>
</gene>
<dbReference type="OrthoDB" id="9804975at2"/>
<dbReference type="GO" id="GO:0046872">
    <property type="term" value="F:metal ion binding"/>
    <property type="evidence" value="ECO:0007669"/>
    <property type="project" value="UniProtKB-KW"/>
</dbReference>
<reference evidence="9 10" key="1">
    <citation type="journal article" date="2018" name="Genome Announc.">
        <title>Genome Sequence of Geothermobacter sp. HR-1 Iron Reducer from the Loihi Seamount.</title>
        <authorList>
            <person name="Smith H."/>
            <person name="Abuyen K."/>
            <person name="Tremblay J."/>
            <person name="Savalia P."/>
            <person name="Perez-Rodriguez I."/>
            <person name="Emerson D."/>
            <person name="Tully B."/>
            <person name="Amend J."/>
        </authorList>
    </citation>
    <scope>NUCLEOTIDE SEQUENCE [LARGE SCALE GENOMIC DNA]</scope>
    <source>
        <strain evidence="9 10">HR-1</strain>
    </source>
</reference>
<dbReference type="Proteomes" id="UP000236340">
    <property type="component" value="Unassembled WGS sequence"/>
</dbReference>
<proteinExistence type="inferred from homology"/>
<dbReference type="PANTHER" id="PTHR47870:SF1">
    <property type="entry name" value="CYTOCHROME C-TYPE BIOGENESIS PROTEIN CCMH"/>
    <property type="match status" value="1"/>
</dbReference>
<dbReference type="RefSeq" id="WP_103115067.1">
    <property type="nucleotide sequence ID" value="NZ_PPFX01000012.1"/>
</dbReference>
<feature type="transmembrane region" description="Helical" evidence="7">
    <location>
        <begin position="98"/>
        <end position="119"/>
    </location>
</feature>
<evidence type="ECO:0000256" key="5">
    <source>
        <dbReference type="ARBA" id="ARBA00022748"/>
    </source>
</evidence>
<evidence type="ECO:0000313" key="9">
    <source>
        <dbReference type="EMBL" id="PNU20480.1"/>
    </source>
</evidence>
<dbReference type="AlphaFoldDB" id="A0A2K2HB62"/>
<dbReference type="InterPro" id="IPR051263">
    <property type="entry name" value="C-type_cytochrome_biogenesis"/>
</dbReference>
<evidence type="ECO:0000256" key="6">
    <source>
        <dbReference type="ARBA" id="ARBA00023004"/>
    </source>
</evidence>
<comment type="caution">
    <text evidence="9">The sequence shown here is derived from an EMBL/GenBank/DDBJ whole genome shotgun (WGS) entry which is preliminary data.</text>
</comment>
<dbReference type="InterPro" id="IPR005616">
    <property type="entry name" value="CcmH/CycL/Ccl2/NrfF_N"/>
</dbReference>
<keyword evidence="2 7" id="KW-0349">Heme</keyword>
<evidence type="ECO:0000256" key="7">
    <source>
        <dbReference type="RuleBase" id="RU364112"/>
    </source>
</evidence>
<evidence type="ECO:0000256" key="1">
    <source>
        <dbReference type="ARBA" id="ARBA00010342"/>
    </source>
</evidence>
<comment type="similarity">
    <text evidence="1 7">Belongs to the CcmH/CycL/Ccl2/NrfF family.</text>
</comment>
<keyword evidence="4 7" id="KW-0732">Signal</keyword>
<dbReference type="GO" id="GO:0017004">
    <property type="term" value="P:cytochrome complex assembly"/>
    <property type="evidence" value="ECO:0007669"/>
    <property type="project" value="UniProtKB-KW"/>
</dbReference>
<dbReference type="EMBL" id="PPFX01000012">
    <property type="protein sequence ID" value="PNU20480.1"/>
    <property type="molecule type" value="Genomic_DNA"/>
</dbReference>
<evidence type="ECO:0000256" key="3">
    <source>
        <dbReference type="ARBA" id="ARBA00022723"/>
    </source>
</evidence>
<organism evidence="9 10">
    <name type="scientific">Geothermobacter hydrogeniphilus</name>
    <dbReference type="NCBI Taxonomy" id="1969733"/>
    <lineage>
        <taxon>Bacteria</taxon>
        <taxon>Pseudomonadati</taxon>
        <taxon>Thermodesulfobacteriota</taxon>
        <taxon>Desulfuromonadia</taxon>
        <taxon>Desulfuromonadales</taxon>
        <taxon>Geothermobacteraceae</taxon>
        <taxon>Geothermobacter</taxon>
    </lineage>
</organism>
<keyword evidence="5" id="KW-0201">Cytochrome c-type biogenesis</keyword>
<accession>A0A2K2HB62</accession>
<keyword evidence="7" id="KW-1133">Transmembrane helix</keyword>
<keyword evidence="6 7" id="KW-0408">Iron</keyword>
<protein>
    <recommendedName>
        <fullName evidence="7">Cytochrome c-type biogenesis protein</fullName>
    </recommendedName>
</protein>
<dbReference type="InterPro" id="IPR038297">
    <property type="entry name" value="CcmH/CycL/NrfF/Ccl2_sf"/>
</dbReference>
<name>A0A2K2HB62_9BACT</name>
<evidence type="ECO:0000313" key="10">
    <source>
        <dbReference type="Proteomes" id="UP000236340"/>
    </source>
</evidence>
<dbReference type="Pfam" id="PF03918">
    <property type="entry name" value="CcmH"/>
    <property type="match status" value="1"/>
</dbReference>
<evidence type="ECO:0000259" key="8">
    <source>
        <dbReference type="Pfam" id="PF03918"/>
    </source>
</evidence>
<dbReference type="Gene3D" id="1.10.8.640">
    <property type="entry name" value="Cytochrome C biogenesis protein"/>
    <property type="match status" value="1"/>
</dbReference>
<keyword evidence="3 7" id="KW-0479">Metal-binding</keyword>
<sequence length="160" mass="17479">MNSLALRFTLPVLFLLLLALPTGGLAELTETEVTESLICYACPGEPLSIDRCSGGDRMREAIRSMLAEGKNKQQILDYFVAQFGDSILTTVPKRGFNLVAYLGPIVGLLIGIPVAILVIRRWGSAGQRQTTEKPAGTATVLDDKMKQQIETELARLDEED</sequence>
<keyword evidence="7" id="KW-0812">Transmembrane</keyword>
<evidence type="ECO:0000256" key="4">
    <source>
        <dbReference type="ARBA" id="ARBA00022729"/>
    </source>
</evidence>
<dbReference type="CDD" id="cd16378">
    <property type="entry name" value="CcmH_N"/>
    <property type="match status" value="1"/>
</dbReference>
<feature type="domain" description="CcmH/CycL/Ccl2/NrfF N-terminal" evidence="8">
    <location>
        <begin position="31"/>
        <end position="130"/>
    </location>
</feature>
<comment type="function">
    <text evidence="7">Possible subunit of a heme lyase.</text>
</comment>
<dbReference type="GO" id="GO:0005886">
    <property type="term" value="C:plasma membrane"/>
    <property type="evidence" value="ECO:0007669"/>
    <property type="project" value="TreeGrafter"/>
</dbReference>
<evidence type="ECO:0000256" key="2">
    <source>
        <dbReference type="ARBA" id="ARBA00022617"/>
    </source>
</evidence>
<keyword evidence="7" id="KW-0472">Membrane</keyword>